<organism evidence="3 4">
    <name type="scientific">Gelidibacter pelagius</name>
    <dbReference type="NCBI Taxonomy" id="2819985"/>
    <lineage>
        <taxon>Bacteria</taxon>
        <taxon>Pseudomonadati</taxon>
        <taxon>Bacteroidota</taxon>
        <taxon>Flavobacteriia</taxon>
        <taxon>Flavobacteriales</taxon>
        <taxon>Flavobacteriaceae</taxon>
        <taxon>Gelidibacter</taxon>
    </lineage>
</organism>
<sequence>MFIIKKTIRVKLGILIYSLAGGGAERVVSYIVSYCIEKGIEVHLVLMNSSIDYDLPEGLQISYIEKSEGDENGIMKAIKIPILAYKYAKLTKKLKLTHSLSFMARPSFINIFASKLTTYKFKVITNERAYPSLQYSYKGIQSTFNKSLIRILYKESDLVISNSYGNANDLVDNFKVPSNKMKVIHNPIDLDKIKSIEANTSLFDTEKFNLITLGRLDRGKNHEMLIRAVHRLQNPKVHLYIFGVGELQEYLELLIGELGINDQVKLMGFNPNPYQYLKAADLFLFGSNHEGFPNVLLEAMACGLPILSTNCQSGPSEILKLETEREDLMITDYGILVPIKNMELMAKGINYYVSHQEYAENCRINGENRIRDFEKDHILKAYIDLIKSTT</sequence>
<feature type="domain" description="Glycosyl transferase family 1" evidence="1">
    <location>
        <begin position="200"/>
        <end position="368"/>
    </location>
</feature>
<gene>
    <name evidence="3" type="ORF">J4051_06505</name>
</gene>
<dbReference type="Pfam" id="PF13439">
    <property type="entry name" value="Glyco_transf_4"/>
    <property type="match status" value="1"/>
</dbReference>
<dbReference type="CDD" id="cd03811">
    <property type="entry name" value="GT4_GT28_WabH-like"/>
    <property type="match status" value="1"/>
</dbReference>
<dbReference type="EMBL" id="JAGEVG010000006">
    <property type="protein sequence ID" value="MBO3097911.1"/>
    <property type="molecule type" value="Genomic_DNA"/>
</dbReference>
<evidence type="ECO:0000313" key="3">
    <source>
        <dbReference type="EMBL" id="MBO3097911.1"/>
    </source>
</evidence>
<accession>A0ABS3SRI3</accession>
<feature type="domain" description="Glycosyltransferase subfamily 4-like N-terminal" evidence="2">
    <location>
        <begin position="22"/>
        <end position="192"/>
    </location>
</feature>
<name>A0ABS3SRI3_9FLAO</name>
<dbReference type="Pfam" id="PF00534">
    <property type="entry name" value="Glycos_transf_1"/>
    <property type="match status" value="1"/>
</dbReference>
<protein>
    <submittedName>
        <fullName evidence="3">Glycosyltransferase</fullName>
    </submittedName>
</protein>
<comment type="caution">
    <text evidence="3">The sequence shown here is derived from an EMBL/GenBank/DDBJ whole genome shotgun (WGS) entry which is preliminary data.</text>
</comment>
<evidence type="ECO:0000313" key="4">
    <source>
        <dbReference type="Proteomes" id="UP000681315"/>
    </source>
</evidence>
<dbReference type="SUPFAM" id="SSF53756">
    <property type="entry name" value="UDP-Glycosyltransferase/glycogen phosphorylase"/>
    <property type="match status" value="1"/>
</dbReference>
<dbReference type="Proteomes" id="UP000681315">
    <property type="component" value="Unassembled WGS sequence"/>
</dbReference>
<dbReference type="PANTHER" id="PTHR12526:SF630">
    <property type="entry name" value="GLYCOSYLTRANSFERASE"/>
    <property type="match status" value="1"/>
</dbReference>
<evidence type="ECO:0000259" key="2">
    <source>
        <dbReference type="Pfam" id="PF13439"/>
    </source>
</evidence>
<dbReference type="Gene3D" id="3.40.50.2000">
    <property type="entry name" value="Glycogen Phosphorylase B"/>
    <property type="match status" value="2"/>
</dbReference>
<dbReference type="InterPro" id="IPR001296">
    <property type="entry name" value="Glyco_trans_1"/>
</dbReference>
<evidence type="ECO:0000259" key="1">
    <source>
        <dbReference type="Pfam" id="PF00534"/>
    </source>
</evidence>
<keyword evidence="4" id="KW-1185">Reference proteome</keyword>
<proteinExistence type="predicted"/>
<dbReference type="PANTHER" id="PTHR12526">
    <property type="entry name" value="GLYCOSYLTRANSFERASE"/>
    <property type="match status" value="1"/>
</dbReference>
<reference evidence="3 4" key="1">
    <citation type="submission" date="2021-03" db="EMBL/GenBank/DDBJ databases">
        <title>Gelidibacter sp. nov., isolated from costal sediment.</title>
        <authorList>
            <person name="Lun K.-Y."/>
        </authorList>
    </citation>
    <scope>NUCLEOTIDE SEQUENCE [LARGE SCALE GENOMIC DNA]</scope>
    <source>
        <strain evidence="3 4">DF109</strain>
    </source>
</reference>
<dbReference type="InterPro" id="IPR028098">
    <property type="entry name" value="Glyco_trans_4-like_N"/>
</dbReference>